<comment type="catalytic activity">
    <reaction evidence="15 19">
        <text>L-isoleucine + 2-oxoglutarate = (S)-3-methyl-2-oxopentanoate + L-glutamate</text>
        <dbReference type="Rhea" id="RHEA:24801"/>
        <dbReference type="ChEBI" id="CHEBI:16810"/>
        <dbReference type="ChEBI" id="CHEBI:29985"/>
        <dbReference type="ChEBI" id="CHEBI:35146"/>
        <dbReference type="ChEBI" id="CHEBI:58045"/>
        <dbReference type="EC" id="2.6.1.42"/>
    </reaction>
</comment>
<comment type="similarity">
    <text evidence="6 17">Belongs to the class-IV pyridoxal-phosphate-dependent aminotransferase family.</text>
</comment>
<dbReference type="FunFam" id="3.20.10.10:FF:000001">
    <property type="entry name" value="Branched-chain-amino-acid aminotransferase"/>
    <property type="match status" value="1"/>
</dbReference>
<dbReference type="GO" id="GO:0006532">
    <property type="term" value="P:aspartate biosynthetic process"/>
    <property type="evidence" value="ECO:0007669"/>
    <property type="project" value="TreeGrafter"/>
</dbReference>
<keyword evidence="12 18" id="KW-0663">Pyridoxal phosphate</keyword>
<dbReference type="InterPro" id="IPR050571">
    <property type="entry name" value="Class-IV_PLP-Dep_Aminotrnsfr"/>
</dbReference>
<keyword evidence="9 19" id="KW-0032">Aminotransferase</keyword>
<evidence type="ECO:0000256" key="3">
    <source>
        <dbReference type="ARBA" id="ARBA00004824"/>
    </source>
</evidence>
<dbReference type="NCBIfam" id="TIGR01122">
    <property type="entry name" value="ilvE_I"/>
    <property type="match status" value="1"/>
</dbReference>
<evidence type="ECO:0000256" key="6">
    <source>
        <dbReference type="ARBA" id="ARBA00009320"/>
    </source>
</evidence>
<evidence type="ECO:0000256" key="12">
    <source>
        <dbReference type="ARBA" id="ARBA00022898"/>
    </source>
</evidence>
<evidence type="ECO:0000256" key="19">
    <source>
        <dbReference type="RuleBase" id="RU364094"/>
    </source>
</evidence>
<evidence type="ECO:0000313" key="21">
    <source>
        <dbReference type="Proteomes" id="UP000427716"/>
    </source>
</evidence>
<comment type="pathway">
    <text evidence="4 19">Amino-acid biosynthesis; L-valine biosynthesis; L-valine from pyruvate: step 4/4.</text>
</comment>
<comment type="pathway">
    <text evidence="3 19">Amino-acid biosynthesis; L-isoleucine biosynthesis; L-isoleucine from 2-oxobutanoate: step 4/4.</text>
</comment>
<dbReference type="SUPFAM" id="SSF56752">
    <property type="entry name" value="D-aminoacid aminotransferase-like PLP-dependent enzymes"/>
    <property type="match status" value="1"/>
</dbReference>
<evidence type="ECO:0000256" key="7">
    <source>
        <dbReference type="ARBA" id="ARBA00013053"/>
    </source>
</evidence>
<dbReference type="Gene3D" id="3.30.470.10">
    <property type="match status" value="1"/>
</dbReference>
<dbReference type="InterPro" id="IPR005785">
    <property type="entry name" value="B_amino_transI"/>
</dbReference>
<dbReference type="InterPro" id="IPR033939">
    <property type="entry name" value="BCAT_family"/>
</dbReference>
<evidence type="ECO:0000256" key="4">
    <source>
        <dbReference type="ARBA" id="ARBA00004931"/>
    </source>
</evidence>
<reference evidence="20 21" key="1">
    <citation type="submission" date="2019-11" db="EMBL/GenBank/DDBJ databases">
        <authorList>
            <person name="Zhang J."/>
            <person name="Sun C."/>
        </authorList>
    </citation>
    <scope>NUCLEOTIDE SEQUENCE [LARGE SCALE GENOMIC DNA]</scope>
    <source>
        <strain evidence="21">sp2</strain>
    </source>
</reference>
<dbReference type="InterPro" id="IPR043131">
    <property type="entry name" value="BCAT-like_N"/>
</dbReference>
<dbReference type="PROSITE" id="PS00770">
    <property type="entry name" value="AA_TRANSFER_CLASS_4"/>
    <property type="match status" value="1"/>
</dbReference>
<dbReference type="KEGG" id="ghl:GM160_10725"/>
<evidence type="ECO:0000256" key="11">
    <source>
        <dbReference type="ARBA" id="ARBA00022679"/>
    </source>
</evidence>
<comment type="catalytic activity">
    <reaction evidence="14 19">
        <text>L-valine + 2-oxoglutarate = 3-methyl-2-oxobutanoate + L-glutamate</text>
        <dbReference type="Rhea" id="RHEA:24813"/>
        <dbReference type="ChEBI" id="CHEBI:11851"/>
        <dbReference type="ChEBI" id="CHEBI:16810"/>
        <dbReference type="ChEBI" id="CHEBI:29985"/>
        <dbReference type="ChEBI" id="CHEBI:57762"/>
        <dbReference type="EC" id="2.6.1.42"/>
    </reaction>
</comment>
<dbReference type="GO" id="GO:0004084">
    <property type="term" value="F:branched-chain-amino-acid transaminase activity"/>
    <property type="evidence" value="ECO:0007669"/>
    <property type="project" value="UniProtKB-EC"/>
</dbReference>
<evidence type="ECO:0000256" key="5">
    <source>
        <dbReference type="ARBA" id="ARBA00005072"/>
    </source>
</evidence>
<comment type="function">
    <text evidence="2 19">Acts on leucine, isoleucine and valine.</text>
</comment>
<keyword evidence="10 19" id="KW-0028">Amino-acid biosynthesis</keyword>
<dbReference type="Pfam" id="PF01063">
    <property type="entry name" value="Aminotran_4"/>
    <property type="match status" value="1"/>
</dbReference>
<dbReference type="InterPro" id="IPR001544">
    <property type="entry name" value="Aminotrans_IV"/>
</dbReference>
<dbReference type="GO" id="GO:0009097">
    <property type="term" value="P:isoleucine biosynthetic process"/>
    <property type="evidence" value="ECO:0007669"/>
    <property type="project" value="UniProtKB-UniPathway"/>
</dbReference>
<dbReference type="Gene3D" id="3.20.10.10">
    <property type="entry name" value="D-amino Acid Aminotransferase, subunit A, domain 2"/>
    <property type="match status" value="1"/>
</dbReference>
<sequence length="311" mass="35001">MSMEDRDGLIWLDGEMVEWREAKTHVLTHTLHYGMGVFEGVRAYKTDQGTAIFRLEDHTRRLHNSAKILGMKLPYTESHLNEVQRQVVRENHLESAYIRPMAFYGSEGMGLRADNLKVHVMVAAWHWGAYLGAENIEKGIRIRTSSYSRHHVNVTMCKAKANGAYMNSMLALREATAAGYDEAMLLDTQGFVAEGSGENIFIVRDGVLYTPDLTAALDGITRRTIIALANQFGIPVVEKRITRDEVYIADEAFFTGTAAEVTPIREVDDRPIGSGVRGPITERLQSTYFDLVEGRYPPLADNWIDYVEARA</sequence>
<evidence type="ECO:0000256" key="13">
    <source>
        <dbReference type="ARBA" id="ARBA00023304"/>
    </source>
</evidence>
<evidence type="ECO:0000256" key="2">
    <source>
        <dbReference type="ARBA" id="ARBA00003109"/>
    </source>
</evidence>
<dbReference type="GO" id="GO:0009098">
    <property type="term" value="P:L-leucine biosynthetic process"/>
    <property type="evidence" value="ECO:0007669"/>
    <property type="project" value="UniProtKB-UniPathway"/>
</dbReference>
<evidence type="ECO:0000256" key="10">
    <source>
        <dbReference type="ARBA" id="ARBA00022605"/>
    </source>
</evidence>
<dbReference type="AlphaFoldDB" id="A0A6I6D4V8"/>
<dbReference type="Proteomes" id="UP000427716">
    <property type="component" value="Chromosome"/>
</dbReference>
<dbReference type="EMBL" id="CP046415">
    <property type="protein sequence ID" value="QGT79317.1"/>
    <property type="molecule type" value="Genomic_DNA"/>
</dbReference>
<evidence type="ECO:0000256" key="18">
    <source>
        <dbReference type="RuleBase" id="RU004516"/>
    </source>
</evidence>
<dbReference type="InterPro" id="IPR036038">
    <property type="entry name" value="Aminotransferase-like"/>
</dbReference>
<evidence type="ECO:0000256" key="14">
    <source>
        <dbReference type="ARBA" id="ARBA00048212"/>
    </source>
</evidence>
<dbReference type="EC" id="2.6.1.42" evidence="7 19"/>
<evidence type="ECO:0000313" key="20">
    <source>
        <dbReference type="EMBL" id="QGT79317.1"/>
    </source>
</evidence>
<comment type="catalytic activity">
    <reaction evidence="16 19">
        <text>L-leucine + 2-oxoglutarate = 4-methyl-2-oxopentanoate + L-glutamate</text>
        <dbReference type="Rhea" id="RHEA:18321"/>
        <dbReference type="ChEBI" id="CHEBI:16810"/>
        <dbReference type="ChEBI" id="CHEBI:17865"/>
        <dbReference type="ChEBI" id="CHEBI:29985"/>
        <dbReference type="ChEBI" id="CHEBI:57427"/>
        <dbReference type="EC" id="2.6.1.42"/>
    </reaction>
</comment>
<evidence type="ECO:0000256" key="1">
    <source>
        <dbReference type="ARBA" id="ARBA00001933"/>
    </source>
</evidence>
<dbReference type="UniPathway" id="UPA00048">
    <property type="reaction ID" value="UER00073"/>
</dbReference>
<keyword evidence="13 19" id="KW-0100">Branched-chain amino acid biosynthesis</keyword>
<evidence type="ECO:0000256" key="15">
    <source>
        <dbReference type="ARBA" id="ARBA00048798"/>
    </source>
</evidence>
<evidence type="ECO:0000256" key="8">
    <source>
        <dbReference type="ARBA" id="ARBA00018179"/>
    </source>
</evidence>
<comment type="cofactor">
    <cofactor evidence="1 18">
        <name>pyridoxal 5'-phosphate</name>
        <dbReference type="ChEBI" id="CHEBI:597326"/>
    </cofactor>
</comment>
<proteinExistence type="inferred from homology"/>
<comment type="pathway">
    <text evidence="5 19">Amino-acid biosynthesis; L-leucine biosynthesis; L-leucine from 3-methyl-2-oxobutanoate: step 4/4.</text>
</comment>
<name>A0A6I6D4V8_9GAMM</name>
<accession>A0A6I6D4V8</accession>
<dbReference type="UniPathway" id="UPA00047">
    <property type="reaction ID" value="UER00058"/>
</dbReference>
<dbReference type="UniPathway" id="UPA00049">
    <property type="reaction ID" value="UER00062"/>
</dbReference>
<dbReference type="InterPro" id="IPR043132">
    <property type="entry name" value="BCAT-like_C"/>
</dbReference>
<dbReference type="RefSeq" id="WP_136867719.1">
    <property type="nucleotide sequence ID" value="NZ_CP046415.1"/>
</dbReference>
<dbReference type="PANTHER" id="PTHR42743:SF11">
    <property type="entry name" value="AMINODEOXYCHORISMATE LYASE"/>
    <property type="match status" value="1"/>
</dbReference>
<keyword evidence="11 19" id="KW-0808">Transferase</keyword>
<dbReference type="CDD" id="cd01557">
    <property type="entry name" value="BCAT_beta_family"/>
    <property type="match status" value="1"/>
</dbReference>
<gene>
    <name evidence="19" type="primary">ilvE</name>
    <name evidence="20" type="ORF">GM160_10725</name>
</gene>
<dbReference type="NCBIfam" id="NF005146">
    <property type="entry name" value="PRK06606.1"/>
    <property type="match status" value="1"/>
</dbReference>
<evidence type="ECO:0000256" key="17">
    <source>
        <dbReference type="RuleBase" id="RU004106"/>
    </source>
</evidence>
<protein>
    <recommendedName>
        <fullName evidence="8 19">Branched-chain-amino-acid aminotransferase</fullName>
        <shortName evidence="19">BCAT</shortName>
        <ecNumber evidence="7 19">2.6.1.42</ecNumber>
    </recommendedName>
</protein>
<dbReference type="InterPro" id="IPR018300">
    <property type="entry name" value="Aminotrans_IV_CS"/>
</dbReference>
<dbReference type="PANTHER" id="PTHR42743">
    <property type="entry name" value="AMINO-ACID AMINOTRANSFERASE"/>
    <property type="match status" value="1"/>
</dbReference>
<organism evidence="20 21">
    <name type="scientific">Guyparkeria halophila</name>
    <dbReference type="NCBI Taxonomy" id="47960"/>
    <lineage>
        <taxon>Bacteria</taxon>
        <taxon>Pseudomonadati</taxon>
        <taxon>Pseudomonadota</taxon>
        <taxon>Gammaproteobacteria</taxon>
        <taxon>Chromatiales</taxon>
        <taxon>Thioalkalibacteraceae</taxon>
        <taxon>Guyparkeria</taxon>
    </lineage>
</organism>
<dbReference type="GO" id="GO:0009099">
    <property type="term" value="P:L-valine biosynthetic process"/>
    <property type="evidence" value="ECO:0007669"/>
    <property type="project" value="UniProtKB-UniPathway"/>
</dbReference>
<keyword evidence="21" id="KW-1185">Reference proteome</keyword>
<evidence type="ECO:0000256" key="9">
    <source>
        <dbReference type="ARBA" id="ARBA00022576"/>
    </source>
</evidence>
<dbReference type="GO" id="GO:0005829">
    <property type="term" value="C:cytosol"/>
    <property type="evidence" value="ECO:0007669"/>
    <property type="project" value="TreeGrafter"/>
</dbReference>
<evidence type="ECO:0000256" key="16">
    <source>
        <dbReference type="ARBA" id="ARBA00049229"/>
    </source>
</evidence>